<dbReference type="GO" id="GO:0019645">
    <property type="term" value="P:anaerobic electron transport chain"/>
    <property type="evidence" value="ECO:0007669"/>
    <property type="project" value="TreeGrafter"/>
</dbReference>
<dbReference type="Proteomes" id="UP000183255">
    <property type="component" value="Unassembled WGS sequence"/>
</dbReference>
<dbReference type="PANTHER" id="PTHR30633:SF0">
    <property type="entry name" value="CYTOCHROME C-552"/>
    <property type="match status" value="1"/>
</dbReference>
<dbReference type="RefSeq" id="WP_031575466.1">
    <property type="nucleotide sequence ID" value="NZ_FNDZ01000003.1"/>
</dbReference>
<evidence type="ECO:0000256" key="5">
    <source>
        <dbReference type="ARBA" id="ARBA00022723"/>
    </source>
</evidence>
<feature type="signal peptide" evidence="12">
    <location>
        <begin position="1"/>
        <end position="21"/>
    </location>
</feature>
<evidence type="ECO:0000313" key="14">
    <source>
        <dbReference type="Proteomes" id="UP000183255"/>
    </source>
</evidence>
<dbReference type="GO" id="GO:0042279">
    <property type="term" value="F:nitrite reductase (cytochrome, ammonia-forming) activity"/>
    <property type="evidence" value="ECO:0007669"/>
    <property type="project" value="UniProtKB-EC"/>
</dbReference>
<keyword evidence="9" id="KW-0408">Iron</keyword>
<evidence type="ECO:0000313" key="13">
    <source>
        <dbReference type="EMBL" id="SDI54301.1"/>
    </source>
</evidence>
<comment type="subcellular location">
    <subcellularLocation>
        <location evidence="1">Cell envelope</location>
    </subcellularLocation>
</comment>
<reference evidence="13 14" key="1">
    <citation type="submission" date="2016-10" db="EMBL/GenBank/DDBJ databases">
        <authorList>
            <person name="de Groot N.N."/>
        </authorList>
    </citation>
    <scope>NUCLEOTIDE SEQUENCE [LARGE SCALE GENOMIC DNA]</scope>
    <source>
        <strain evidence="13 14">CGMCC 1.5058</strain>
    </source>
</reference>
<evidence type="ECO:0000256" key="8">
    <source>
        <dbReference type="ARBA" id="ARBA00023002"/>
    </source>
</evidence>
<dbReference type="EC" id="1.7.2.2" evidence="3"/>
<dbReference type="PROSITE" id="PS51257">
    <property type="entry name" value="PROKAR_LIPOPROTEIN"/>
    <property type="match status" value="1"/>
</dbReference>
<dbReference type="GO" id="GO:0046872">
    <property type="term" value="F:metal ion binding"/>
    <property type="evidence" value="ECO:0007669"/>
    <property type="project" value="UniProtKB-KW"/>
</dbReference>
<dbReference type="Pfam" id="PF02335">
    <property type="entry name" value="Cytochrom_C552"/>
    <property type="match status" value="1"/>
</dbReference>
<keyword evidence="7" id="KW-0106">Calcium</keyword>
<dbReference type="InterPro" id="IPR036280">
    <property type="entry name" value="Multihaem_cyt_sf"/>
</dbReference>
<dbReference type="GO" id="GO:0030288">
    <property type="term" value="C:outer membrane-bounded periplasmic space"/>
    <property type="evidence" value="ECO:0007669"/>
    <property type="project" value="TreeGrafter"/>
</dbReference>
<dbReference type="EMBL" id="FNDZ01000003">
    <property type="protein sequence ID" value="SDI54301.1"/>
    <property type="molecule type" value="Genomic_DNA"/>
</dbReference>
<keyword evidence="8" id="KW-0560">Oxidoreductase</keyword>
<dbReference type="GO" id="GO:0020037">
    <property type="term" value="F:heme binding"/>
    <property type="evidence" value="ECO:0007669"/>
    <property type="project" value="TreeGrafter"/>
</dbReference>
<comment type="similarity">
    <text evidence="2">Belongs to the cytochrome c-552 family.</text>
</comment>
<evidence type="ECO:0000256" key="11">
    <source>
        <dbReference type="SAM" id="Coils"/>
    </source>
</evidence>
<name>A0A1G8LF64_9CLOT</name>
<dbReference type="PANTHER" id="PTHR30633">
    <property type="entry name" value="CYTOCHROME C-552 RESPIRATORY NITRITE REDUCTASE"/>
    <property type="match status" value="1"/>
</dbReference>
<protein>
    <recommendedName>
        <fullName evidence="3">nitrite reductase (cytochrome; ammonia-forming)</fullName>
        <ecNumber evidence="3">1.7.2.2</ecNumber>
    </recommendedName>
</protein>
<dbReference type="PIRSF" id="PIRSF000243">
    <property type="entry name" value="Cyt_c552"/>
    <property type="match status" value="1"/>
</dbReference>
<evidence type="ECO:0000256" key="4">
    <source>
        <dbReference type="ARBA" id="ARBA00022617"/>
    </source>
</evidence>
<dbReference type="CDD" id="cd00548">
    <property type="entry name" value="NrfA-like"/>
    <property type="match status" value="1"/>
</dbReference>
<feature type="coiled-coil region" evidence="11">
    <location>
        <begin position="297"/>
        <end position="335"/>
    </location>
</feature>
<feature type="chain" id="PRO_5038397417" description="nitrite reductase (cytochrome; ammonia-forming)" evidence="12">
    <location>
        <begin position="22"/>
        <end position="393"/>
    </location>
</feature>
<evidence type="ECO:0000256" key="6">
    <source>
        <dbReference type="ARBA" id="ARBA00022729"/>
    </source>
</evidence>
<evidence type="ECO:0000256" key="12">
    <source>
        <dbReference type="SAM" id="SignalP"/>
    </source>
</evidence>
<evidence type="ECO:0000256" key="3">
    <source>
        <dbReference type="ARBA" id="ARBA00011887"/>
    </source>
</evidence>
<dbReference type="Gene3D" id="1.10.1130.10">
    <property type="entry name" value="Flavocytochrome C3, Chain A"/>
    <property type="match status" value="1"/>
</dbReference>
<dbReference type="Gene3D" id="1.20.140.10">
    <property type="entry name" value="Butyryl-CoA Dehydrogenase, subunit A, domain 3"/>
    <property type="match status" value="1"/>
</dbReference>
<keyword evidence="6 12" id="KW-0732">Signal</keyword>
<dbReference type="AlphaFoldDB" id="A0A1G8LF64"/>
<evidence type="ECO:0000256" key="9">
    <source>
        <dbReference type="ARBA" id="ARBA00023004"/>
    </source>
</evidence>
<evidence type="ECO:0000256" key="1">
    <source>
        <dbReference type="ARBA" id="ARBA00004196"/>
    </source>
</evidence>
<organism evidence="13 14">
    <name type="scientific">Proteiniclasticum ruminis</name>
    <dbReference type="NCBI Taxonomy" id="398199"/>
    <lineage>
        <taxon>Bacteria</taxon>
        <taxon>Bacillati</taxon>
        <taxon>Bacillota</taxon>
        <taxon>Clostridia</taxon>
        <taxon>Eubacteriales</taxon>
        <taxon>Clostridiaceae</taxon>
        <taxon>Proteiniclasticum</taxon>
    </lineage>
</organism>
<dbReference type="InterPro" id="IPR003321">
    <property type="entry name" value="Cyt_c552"/>
</dbReference>
<accession>A0A1G8LF64</accession>
<keyword evidence="4" id="KW-0349">Heme</keyword>
<keyword evidence="5" id="KW-0479">Metal-binding</keyword>
<evidence type="ECO:0000256" key="2">
    <source>
        <dbReference type="ARBA" id="ARBA00009288"/>
    </source>
</evidence>
<keyword evidence="11" id="KW-0175">Coiled coil</keyword>
<proteinExistence type="inferred from homology"/>
<comment type="catalytic activity">
    <reaction evidence="10">
        <text>6 Fe(III)-[cytochrome c] + NH4(+) + 2 H2O = 6 Fe(II)-[cytochrome c] + nitrite + 8 H(+)</text>
        <dbReference type="Rhea" id="RHEA:13089"/>
        <dbReference type="Rhea" id="RHEA-COMP:10350"/>
        <dbReference type="Rhea" id="RHEA-COMP:14399"/>
        <dbReference type="ChEBI" id="CHEBI:15377"/>
        <dbReference type="ChEBI" id="CHEBI:15378"/>
        <dbReference type="ChEBI" id="CHEBI:16301"/>
        <dbReference type="ChEBI" id="CHEBI:28938"/>
        <dbReference type="ChEBI" id="CHEBI:29033"/>
        <dbReference type="ChEBI" id="CHEBI:29034"/>
        <dbReference type="EC" id="1.7.2.2"/>
    </reaction>
</comment>
<dbReference type="SUPFAM" id="SSF48695">
    <property type="entry name" value="Multiheme cytochromes"/>
    <property type="match status" value="1"/>
</dbReference>
<evidence type="ECO:0000256" key="10">
    <source>
        <dbReference type="ARBA" id="ARBA00049131"/>
    </source>
</evidence>
<sequence length="393" mass="44036">MKKLLLLGMTIGTLMIFSACSGESGMGKITSAKEWQSKHPDVYASYLENSEMLETTYGGSVPIDYLEKYPYLKTLYEGNSFSVEYLRARGHVYALEDVIHTDRTKPAASCLSCKTSGFLALLDEQGVEANKLNFDEVDKSGMETISCYDCHRNEPGVINITREHLNVALEGIEGEFKNQDLVCAQCHVEYYLDPETKEVIMPSVNGLDPTSMMEYYDELGYSDWVHPSAGTELLKVQHPEWETYQGSVHNSMGISCITCHMPEVEGESGDKIKSHKWTSPLKHIEASCLSCHSGDTKESLTERVEGLQASVEDQMNEAALSLVSLIEALKNAEAEGISEENIVEARKLHRAAQWYWDFVFVENSEGFHNNAKSVELLNMSMDLTMQAMEKLNE</sequence>
<evidence type="ECO:0000256" key="7">
    <source>
        <dbReference type="ARBA" id="ARBA00022837"/>
    </source>
</evidence>
<gene>
    <name evidence="13" type="ORF">SAMN05421804_10366</name>
</gene>